<evidence type="ECO:0000313" key="3">
    <source>
        <dbReference type="EMBL" id="GAA0874381.1"/>
    </source>
</evidence>
<gene>
    <name evidence="3" type="ORF">GCM10009118_07890</name>
</gene>
<sequence>MRDKEFLKIVGQRVRKYRKEAGYTQETFAEKCGLDRGAIARIEVGGINSSILKLKQIADSLKIEVSQLVSL</sequence>
<dbReference type="Gene3D" id="1.10.260.40">
    <property type="entry name" value="lambda repressor-like DNA-binding domains"/>
    <property type="match status" value="1"/>
</dbReference>
<dbReference type="InterPro" id="IPR050807">
    <property type="entry name" value="TransReg_Diox_bact_type"/>
</dbReference>
<dbReference type="PROSITE" id="PS50943">
    <property type="entry name" value="HTH_CROC1"/>
    <property type="match status" value="1"/>
</dbReference>
<dbReference type="InterPro" id="IPR001387">
    <property type="entry name" value="Cro/C1-type_HTH"/>
</dbReference>
<dbReference type="InterPro" id="IPR010982">
    <property type="entry name" value="Lambda_DNA-bd_dom_sf"/>
</dbReference>
<dbReference type="PANTHER" id="PTHR46797">
    <property type="entry name" value="HTH-TYPE TRANSCRIPTIONAL REGULATOR"/>
    <property type="match status" value="1"/>
</dbReference>
<dbReference type="PANTHER" id="PTHR46797:SF1">
    <property type="entry name" value="METHYLPHOSPHONATE SYNTHASE"/>
    <property type="match status" value="1"/>
</dbReference>
<evidence type="ECO:0000259" key="2">
    <source>
        <dbReference type="PROSITE" id="PS50943"/>
    </source>
</evidence>
<feature type="domain" description="HTH cro/C1-type" evidence="2">
    <location>
        <begin position="14"/>
        <end position="68"/>
    </location>
</feature>
<evidence type="ECO:0000313" key="4">
    <source>
        <dbReference type="Proteomes" id="UP001501126"/>
    </source>
</evidence>
<accession>A0ABN1MM77</accession>
<dbReference type="RefSeq" id="WP_343785281.1">
    <property type="nucleotide sequence ID" value="NZ_BAAAFH010000003.1"/>
</dbReference>
<dbReference type="EMBL" id="BAAAFH010000003">
    <property type="protein sequence ID" value="GAA0874381.1"/>
    <property type="molecule type" value="Genomic_DNA"/>
</dbReference>
<organism evidence="3 4">
    <name type="scientific">Wandonia haliotis</name>
    <dbReference type="NCBI Taxonomy" id="574963"/>
    <lineage>
        <taxon>Bacteria</taxon>
        <taxon>Pseudomonadati</taxon>
        <taxon>Bacteroidota</taxon>
        <taxon>Flavobacteriia</taxon>
        <taxon>Flavobacteriales</taxon>
        <taxon>Crocinitomicaceae</taxon>
        <taxon>Wandonia</taxon>
    </lineage>
</organism>
<name>A0ABN1MM77_9FLAO</name>
<reference evidence="3 4" key="1">
    <citation type="journal article" date="2019" name="Int. J. Syst. Evol. Microbiol.">
        <title>The Global Catalogue of Microorganisms (GCM) 10K type strain sequencing project: providing services to taxonomists for standard genome sequencing and annotation.</title>
        <authorList>
            <consortium name="The Broad Institute Genomics Platform"/>
            <consortium name="The Broad Institute Genome Sequencing Center for Infectious Disease"/>
            <person name="Wu L."/>
            <person name="Ma J."/>
        </authorList>
    </citation>
    <scope>NUCLEOTIDE SEQUENCE [LARGE SCALE GENOMIC DNA]</scope>
    <source>
        <strain evidence="3 4">JCM 16083</strain>
    </source>
</reference>
<keyword evidence="4" id="KW-1185">Reference proteome</keyword>
<comment type="caution">
    <text evidence="3">The sequence shown here is derived from an EMBL/GenBank/DDBJ whole genome shotgun (WGS) entry which is preliminary data.</text>
</comment>
<keyword evidence="1" id="KW-0238">DNA-binding</keyword>
<dbReference type="SMART" id="SM00530">
    <property type="entry name" value="HTH_XRE"/>
    <property type="match status" value="1"/>
</dbReference>
<proteinExistence type="predicted"/>
<protein>
    <recommendedName>
        <fullName evidence="2">HTH cro/C1-type domain-containing protein</fullName>
    </recommendedName>
</protein>
<dbReference type="CDD" id="cd00093">
    <property type="entry name" value="HTH_XRE"/>
    <property type="match status" value="1"/>
</dbReference>
<evidence type="ECO:0000256" key="1">
    <source>
        <dbReference type="ARBA" id="ARBA00023125"/>
    </source>
</evidence>
<dbReference type="Proteomes" id="UP001501126">
    <property type="component" value="Unassembled WGS sequence"/>
</dbReference>
<dbReference type="Pfam" id="PF01381">
    <property type="entry name" value="HTH_3"/>
    <property type="match status" value="1"/>
</dbReference>
<dbReference type="SUPFAM" id="SSF47413">
    <property type="entry name" value="lambda repressor-like DNA-binding domains"/>
    <property type="match status" value="1"/>
</dbReference>